<dbReference type="GO" id="GO:0046872">
    <property type="term" value="F:metal ion binding"/>
    <property type="evidence" value="ECO:0007669"/>
    <property type="project" value="UniProtKB-KW"/>
</dbReference>
<evidence type="ECO:0000313" key="10">
    <source>
        <dbReference type="Proteomes" id="UP000504635"/>
    </source>
</evidence>
<comment type="subcellular location">
    <subcellularLocation>
        <location evidence="2">Nucleus</location>
    </subcellularLocation>
</comment>
<dbReference type="InParanoid" id="A0A6J2XD34"/>
<dbReference type="InterPro" id="IPR045249">
    <property type="entry name" value="HARBI1-like"/>
</dbReference>
<keyword evidence="5" id="KW-0479">Metal-binding</keyword>
<dbReference type="InterPro" id="IPR027806">
    <property type="entry name" value="HARBI1_dom"/>
</dbReference>
<proteinExistence type="inferred from homology"/>
<keyword evidence="7" id="KW-0539">Nucleus</keyword>
<name>A0A6J2XD34_SITOR</name>
<feature type="domain" description="DDE Tnp4" evidence="9">
    <location>
        <begin position="181"/>
        <end position="335"/>
    </location>
</feature>
<keyword evidence="6" id="KW-0378">Hydrolase</keyword>
<feature type="region of interest" description="Disordered" evidence="8">
    <location>
        <begin position="21"/>
        <end position="42"/>
    </location>
</feature>
<keyword evidence="10" id="KW-1185">Reference proteome</keyword>
<protein>
    <submittedName>
        <fullName evidence="11">Protein ALP1-like</fullName>
    </submittedName>
</protein>
<dbReference type="GO" id="GO:0016787">
    <property type="term" value="F:hydrolase activity"/>
    <property type="evidence" value="ECO:0007669"/>
    <property type="project" value="UniProtKB-KW"/>
</dbReference>
<dbReference type="GeneID" id="115877146"/>
<comment type="similarity">
    <text evidence="3">Belongs to the HARBI1 family.</text>
</comment>
<dbReference type="RefSeq" id="XP_030749157.1">
    <property type="nucleotide sequence ID" value="XM_030893297.1"/>
</dbReference>
<dbReference type="GO" id="GO:0004518">
    <property type="term" value="F:nuclease activity"/>
    <property type="evidence" value="ECO:0007669"/>
    <property type="project" value="UniProtKB-KW"/>
</dbReference>
<evidence type="ECO:0000256" key="3">
    <source>
        <dbReference type="ARBA" id="ARBA00006958"/>
    </source>
</evidence>
<evidence type="ECO:0000256" key="4">
    <source>
        <dbReference type="ARBA" id="ARBA00022722"/>
    </source>
</evidence>
<dbReference type="Pfam" id="PF13359">
    <property type="entry name" value="DDE_Tnp_4"/>
    <property type="match status" value="1"/>
</dbReference>
<organism evidence="10 11">
    <name type="scientific">Sitophilus oryzae</name>
    <name type="common">Rice weevil</name>
    <name type="synonym">Curculio oryzae</name>
    <dbReference type="NCBI Taxonomy" id="7048"/>
    <lineage>
        <taxon>Eukaryota</taxon>
        <taxon>Metazoa</taxon>
        <taxon>Ecdysozoa</taxon>
        <taxon>Arthropoda</taxon>
        <taxon>Hexapoda</taxon>
        <taxon>Insecta</taxon>
        <taxon>Pterygota</taxon>
        <taxon>Neoptera</taxon>
        <taxon>Endopterygota</taxon>
        <taxon>Coleoptera</taxon>
        <taxon>Polyphaga</taxon>
        <taxon>Cucujiformia</taxon>
        <taxon>Curculionidae</taxon>
        <taxon>Dryophthorinae</taxon>
        <taxon>Sitophilus</taxon>
    </lineage>
</organism>
<dbReference type="KEGG" id="soy:115877146"/>
<dbReference type="OrthoDB" id="2668416at2759"/>
<dbReference type="PANTHER" id="PTHR22930:SF85">
    <property type="entry name" value="GH03217P-RELATED"/>
    <property type="match status" value="1"/>
</dbReference>
<evidence type="ECO:0000256" key="5">
    <source>
        <dbReference type="ARBA" id="ARBA00022723"/>
    </source>
</evidence>
<evidence type="ECO:0000256" key="8">
    <source>
        <dbReference type="SAM" id="MobiDB-lite"/>
    </source>
</evidence>
<dbReference type="AlphaFoldDB" id="A0A6J2XD34"/>
<evidence type="ECO:0000256" key="7">
    <source>
        <dbReference type="ARBA" id="ARBA00023242"/>
    </source>
</evidence>
<sequence>MNTKRKIQELASAVIARKILKTSHRSESSSSEISSDSDEEFNEEKSKKTRSFITLSNFYSDMDFKSHFRISRSTLEIILKRILPHYKPVYASKGRNRIPCRTAILFSIWIIANCESFRGVSDRFGLERGHGHRIFIYICQLFDSKLKEECIQWPRGQVIEEKVAEFDQIRVNGIHGVVGCIDGTHIRISAPSRGDNSYYNRKGFHSVLLQVVCDARKKFLDVFCGWPGSSNDARMWANSPLAKYLGNEPCPLPENYHLLGDSAYPLETYLLCPYKDNGHLSQKQKLFNKKLCSTRVIIEQAIGLLKGRWRRLQNLDIKQVRKAKYYILFACILHNIAIEYNDFIECEFNQQIDQPLEQFFHETPRNTRLVAAQRKREAIMNLL</sequence>
<keyword evidence="4" id="KW-0540">Nuclease</keyword>
<evidence type="ECO:0000313" key="11">
    <source>
        <dbReference type="RefSeq" id="XP_030749157.1"/>
    </source>
</evidence>
<accession>A0A6J2XD34</accession>
<dbReference type="GO" id="GO:0005634">
    <property type="term" value="C:nucleus"/>
    <property type="evidence" value="ECO:0007669"/>
    <property type="project" value="UniProtKB-SubCell"/>
</dbReference>
<comment type="cofactor">
    <cofactor evidence="1">
        <name>a divalent metal cation</name>
        <dbReference type="ChEBI" id="CHEBI:60240"/>
    </cofactor>
</comment>
<gene>
    <name evidence="11" type="primary">LOC115877146</name>
</gene>
<evidence type="ECO:0000259" key="9">
    <source>
        <dbReference type="Pfam" id="PF13359"/>
    </source>
</evidence>
<dbReference type="Proteomes" id="UP000504635">
    <property type="component" value="Unplaced"/>
</dbReference>
<reference evidence="11" key="1">
    <citation type="submission" date="2025-08" db="UniProtKB">
        <authorList>
            <consortium name="RefSeq"/>
        </authorList>
    </citation>
    <scope>IDENTIFICATION</scope>
    <source>
        <tissue evidence="11">Gonads</tissue>
    </source>
</reference>
<dbReference type="PANTHER" id="PTHR22930">
    <property type="match status" value="1"/>
</dbReference>
<evidence type="ECO:0000256" key="2">
    <source>
        <dbReference type="ARBA" id="ARBA00004123"/>
    </source>
</evidence>
<evidence type="ECO:0000256" key="6">
    <source>
        <dbReference type="ARBA" id="ARBA00022801"/>
    </source>
</evidence>
<evidence type="ECO:0000256" key="1">
    <source>
        <dbReference type="ARBA" id="ARBA00001968"/>
    </source>
</evidence>